<accession>A0ABY4W853</accession>
<feature type="transmembrane region" description="Helical" evidence="9">
    <location>
        <begin position="178"/>
        <end position="198"/>
    </location>
</feature>
<feature type="transmembrane region" description="Helical" evidence="9">
    <location>
        <begin position="6"/>
        <end position="36"/>
    </location>
</feature>
<comment type="subcellular location">
    <subcellularLocation>
        <location evidence="1 9">Cell membrane</location>
        <topology evidence="1 9">Multi-pass membrane protein</topology>
    </subcellularLocation>
</comment>
<name>A0ABY4W853_9PROT</name>
<sequence>MPYHLALMSIMTFTTHSAFFTPTLIVLLAFIIDALVGDPKWLYRKIPHPVEILGNSISRLEKLFHKLDISHRRRFWEGVLVSGLIVGGAILTGYFTALILNHLSIFMILMAILASSLIAWRGLLDHVRDVAQGLDRSLEDGRTAVSHIVGRDPETLDESGVSRAAVESLAENFSDGTVAPIFWFALLGLPGLCAYKAINTLDSMIGHRNDRFEYFGKFAARIDDIVNFLPARITGFLIVVAACILPTGNGRAAFRAMLEDGRRHRSINAGWPEAAMAGALNIALAGPRQYDGEQVADHWMNAKGRRNIGPQHIYKALRIYRLAGALLAMILGGVAIAIDYFI</sequence>
<evidence type="ECO:0000256" key="5">
    <source>
        <dbReference type="ARBA" id="ARBA00022573"/>
    </source>
</evidence>
<reference evidence="10" key="1">
    <citation type="submission" date="2022-06" db="EMBL/GenBank/DDBJ databases">
        <title>Sneathiella actinostolidae sp. nov., isolated from a sea anemonein the Western Pacific Ocean.</title>
        <authorList>
            <person name="Wei M.J."/>
        </authorList>
    </citation>
    <scope>NUCLEOTIDE SEQUENCE</scope>
    <source>
        <strain evidence="10">PHK-P5</strain>
    </source>
</reference>
<dbReference type="PANTHER" id="PTHR34308">
    <property type="entry name" value="COBALAMIN BIOSYNTHESIS PROTEIN CBIB"/>
    <property type="match status" value="1"/>
</dbReference>
<evidence type="ECO:0000256" key="2">
    <source>
        <dbReference type="ARBA" id="ARBA00004953"/>
    </source>
</evidence>
<dbReference type="PANTHER" id="PTHR34308:SF1">
    <property type="entry name" value="COBALAMIN BIOSYNTHESIS PROTEIN CBIB"/>
    <property type="match status" value="1"/>
</dbReference>
<evidence type="ECO:0000256" key="9">
    <source>
        <dbReference type="HAMAP-Rule" id="MF_00024"/>
    </source>
</evidence>
<feature type="transmembrane region" description="Helical" evidence="9">
    <location>
        <begin position="103"/>
        <end position="124"/>
    </location>
</feature>
<keyword evidence="6 9" id="KW-0812">Transmembrane</keyword>
<protein>
    <recommendedName>
        <fullName evidence="9">Cobalamin biosynthesis protein CobD</fullName>
    </recommendedName>
</protein>
<keyword evidence="5 9" id="KW-0169">Cobalamin biosynthesis</keyword>
<evidence type="ECO:0000256" key="8">
    <source>
        <dbReference type="ARBA" id="ARBA00023136"/>
    </source>
</evidence>
<keyword evidence="8 9" id="KW-0472">Membrane</keyword>
<evidence type="ECO:0000313" key="10">
    <source>
        <dbReference type="EMBL" id="USG62303.1"/>
    </source>
</evidence>
<comment type="similarity">
    <text evidence="3 9">Belongs to the CobD/CbiB family.</text>
</comment>
<dbReference type="Proteomes" id="UP001056291">
    <property type="component" value="Chromosome"/>
</dbReference>
<comment type="pathway">
    <text evidence="2 9">Cofactor biosynthesis; adenosylcobalamin biosynthesis.</text>
</comment>
<evidence type="ECO:0000256" key="7">
    <source>
        <dbReference type="ARBA" id="ARBA00022989"/>
    </source>
</evidence>
<evidence type="ECO:0000256" key="3">
    <source>
        <dbReference type="ARBA" id="ARBA00006263"/>
    </source>
</evidence>
<organism evidence="10 11">
    <name type="scientific">Sneathiella marina</name>
    <dbReference type="NCBI Taxonomy" id="2950108"/>
    <lineage>
        <taxon>Bacteria</taxon>
        <taxon>Pseudomonadati</taxon>
        <taxon>Pseudomonadota</taxon>
        <taxon>Alphaproteobacteria</taxon>
        <taxon>Sneathiellales</taxon>
        <taxon>Sneathiellaceae</taxon>
        <taxon>Sneathiella</taxon>
    </lineage>
</organism>
<dbReference type="EMBL" id="CP098747">
    <property type="protein sequence ID" value="USG62303.1"/>
    <property type="molecule type" value="Genomic_DNA"/>
</dbReference>
<evidence type="ECO:0000256" key="1">
    <source>
        <dbReference type="ARBA" id="ARBA00004651"/>
    </source>
</evidence>
<keyword evidence="7 9" id="KW-1133">Transmembrane helix</keyword>
<evidence type="ECO:0000313" key="11">
    <source>
        <dbReference type="Proteomes" id="UP001056291"/>
    </source>
</evidence>
<dbReference type="RefSeq" id="WP_251935974.1">
    <property type="nucleotide sequence ID" value="NZ_CP098747.1"/>
</dbReference>
<feature type="transmembrane region" description="Helical" evidence="9">
    <location>
        <begin position="233"/>
        <end position="254"/>
    </location>
</feature>
<feature type="transmembrane region" description="Helical" evidence="9">
    <location>
        <begin position="319"/>
        <end position="341"/>
    </location>
</feature>
<feature type="transmembrane region" description="Helical" evidence="9">
    <location>
        <begin position="75"/>
        <end position="97"/>
    </location>
</feature>
<comment type="function">
    <text evidence="9">Converts cobyric acid to cobinamide by the addition of aminopropanol on the F carboxylic group.</text>
</comment>
<keyword evidence="11" id="KW-1185">Reference proteome</keyword>
<dbReference type="HAMAP" id="MF_00024">
    <property type="entry name" value="CobD_CbiB"/>
    <property type="match status" value="1"/>
</dbReference>
<gene>
    <name evidence="10" type="primary">cbiB</name>
    <name evidence="9" type="synonym">cobD</name>
    <name evidence="10" type="ORF">NBZ79_04835</name>
</gene>
<dbReference type="NCBIfam" id="TIGR00380">
    <property type="entry name" value="cobal_cbiB"/>
    <property type="match status" value="1"/>
</dbReference>
<dbReference type="Pfam" id="PF03186">
    <property type="entry name" value="CobD_Cbib"/>
    <property type="match status" value="1"/>
</dbReference>
<evidence type="ECO:0000256" key="4">
    <source>
        <dbReference type="ARBA" id="ARBA00022475"/>
    </source>
</evidence>
<dbReference type="InterPro" id="IPR004485">
    <property type="entry name" value="Cobalamin_biosynth_CobD/CbiB"/>
</dbReference>
<proteinExistence type="inferred from homology"/>
<keyword evidence="4 9" id="KW-1003">Cell membrane</keyword>
<evidence type="ECO:0000256" key="6">
    <source>
        <dbReference type="ARBA" id="ARBA00022692"/>
    </source>
</evidence>